<gene>
    <name evidence="13" type="ordered locus">STH1307</name>
</gene>
<dbReference type="PANTHER" id="PTHR11070">
    <property type="entry name" value="UVRD / RECB / PCRA DNA HELICASE FAMILY MEMBER"/>
    <property type="match status" value="1"/>
</dbReference>
<dbReference type="GO" id="GO:0003677">
    <property type="term" value="F:DNA binding"/>
    <property type="evidence" value="ECO:0007669"/>
    <property type="project" value="UniProtKB-KW"/>
</dbReference>
<protein>
    <recommendedName>
        <fullName evidence="9">DNA 3'-5' helicase</fullName>
        <ecNumber evidence="9">5.6.2.4</ecNumber>
    </recommendedName>
</protein>
<organism evidence="13 14">
    <name type="scientific">Symbiobacterium thermophilum (strain DSM 24528 / JCM 14929 / IAM 14863 / T)</name>
    <dbReference type="NCBI Taxonomy" id="292459"/>
    <lineage>
        <taxon>Bacteria</taxon>
        <taxon>Bacillati</taxon>
        <taxon>Bacillota</taxon>
        <taxon>Clostridia</taxon>
        <taxon>Eubacteriales</taxon>
        <taxon>Symbiobacteriaceae</taxon>
        <taxon>Symbiobacterium</taxon>
    </lineage>
</organism>
<dbReference type="KEGG" id="sth:STH1307"/>
<dbReference type="PANTHER" id="PTHR11070:SF2">
    <property type="entry name" value="ATP-DEPENDENT DNA HELICASE SRS2"/>
    <property type="match status" value="1"/>
</dbReference>
<feature type="binding site" evidence="11">
    <location>
        <begin position="30"/>
        <end position="37"/>
    </location>
    <ligand>
        <name>ATP</name>
        <dbReference type="ChEBI" id="CHEBI:30616"/>
    </ligand>
</feature>
<dbReference type="Pfam" id="PF13361">
    <property type="entry name" value="UvrD_C"/>
    <property type="match status" value="2"/>
</dbReference>
<feature type="domain" description="UvrD-like helicase ATP-binding" evidence="12">
    <location>
        <begin position="9"/>
        <end position="318"/>
    </location>
</feature>
<comment type="catalytic activity">
    <reaction evidence="10">
        <text>ATP + H2O = ADP + phosphate + H(+)</text>
        <dbReference type="Rhea" id="RHEA:13065"/>
        <dbReference type="ChEBI" id="CHEBI:15377"/>
        <dbReference type="ChEBI" id="CHEBI:15378"/>
        <dbReference type="ChEBI" id="CHEBI:30616"/>
        <dbReference type="ChEBI" id="CHEBI:43474"/>
        <dbReference type="ChEBI" id="CHEBI:456216"/>
        <dbReference type="EC" id="5.6.2.4"/>
    </reaction>
</comment>
<accession>Q67PV1</accession>
<dbReference type="EC" id="5.6.2.4" evidence="9"/>
<evidence type="ECO:0000256" key="7">
    <source>
        <dbReference type="ARBA" id="ARBA00023235"/>
    </source>
</evidence>
<dbReference type="Proteomes" id="UP000000417">
    <property type="component" value="Chromosome"/>
</dbReference>
<keyword evidence="7" id="KW-0413">Isomerase</keyword>
<comment type="similarity">
    <text evidence="1">Belongs to the helicase family. UvrD subfamily.</text>
</comment>
<dbReference type="GO" id="GO:0016887">
    <property type="term" value="F:ATP hydrolysis activity"/>
    <property type="evidence" value="ECO:0007669"/>
    <property type="project" value="RHEA"/>
</dbReference>
<evidence type="ECO:0000256" key="8">
    <source>
        <dbReference type="ARBA" id="ARBA00034617"/>
    </source>
</evidence>
<dbReference type="STRING" id="292459.STH1307"/>
<dbReference type="CDD" id="cd17932">
    <property type="entry name" value="DEXQc_UvrD"/>
    <property type="match status" value="1"/>
</dbReference>
<evidence type="ECO:0000256" key="10">
    <source>
        <dbReference type="ARBA" id="ARBA00048988"/>
    </source>
</evidence>
<dbReference type="GO" id="GO:0000725">
    <property type="term" value="P:recombinational repair"/>
    <property type="evidence" value="ECO:0007669"/>
    <property type="project" value="TreeGrafter"/>
</dbReference>
<evidence type="ECO:0000256" key="3">
    <source>
        <dbReference type="ARBA" id="ARBA00022801"/>
    </source>
</evidence>
<sequence>MSRGFALLGWLNPAQRQAVTAPCGHLCINAAAGTGKTTTVAARILWLQLVQDVPPEAILAVTFSRAARAHLLDRVEAFTRVLGAGGAVPTFTLHGLAYRILRIAIGAGETWLRPGFGVISVGRDRINPLLQEHAADLLGDLSDPWDLPTRVEQYSRALDAVRQGCADIEEGLPLEPDDLPDGVLYVPARIETPNLRKVWRRYNRMLRARNYLDYPGMVTEAILALYREGKTLQRARANLEYIIVDEYQDTSRAQEELIQLLVGERTSVTVVGDSDQAIYTFNGADIGNILHFAERILETGSALPVLEPVHLVENYRSSACILDAANRVLDRIHGPGRKQLVPYPGTVDEPVESYRRRNLEVVRVHAGSLDQAAFWAASEIARLVTEEGIEPSDIAVLVRKDTEHAPQGRAVRLALERLGIRAEEQERDPIRSSHVYEVVRDLCGDPDYYGEDIGDMIERIAAGEFRDALGDVTPDEATALLREAQAAGAEFAGEVVDFVFEQGAPDATPASLEGVQVRTIHSAKGLEFRVVFLMYLSDREFPHGAHPDVAEERRLYYVGLTRAQERLYVLGQPGVRNEDFFGAIDGSGVVTVHVEPWRDRSPSSEEAVDDETLRLIQEARRRQHDMFLRRP</sequence>
<evidence type="ECO:0000259" key="12">
    <source>
        <dbReference type="PROSITE" id="PS51198"/>
    </source>
</evidence>
<evidence type="ECO:0000256" key="2">
    <source>
        <dbReference type="ARBA" id="ARBA00022741"/>
    </source>
</evidence>
<evidence type="ECO:0000256" key="9">
    <source>
        <dbReference type="ARBA" id="ARBA00034808"/>
    </source>
</evidence>
<dbReference type="AlphaFoldDB" id="Q67PV1"/>
<evidence type="ECO:0000313" key="13">
    <source>
        <dbReference type="EMBL" id="BAD40292.1"/>
    </source>
</evidence>
<dbReference type="OrthoDB" id="9810135at2"/>
<dbReference type="GO" id="GO:0043138">
    <property type="term" value="F:3'-5' DNA helicase activity"/>
    <property type="evidence" value="ECO:0007669"/>
    <property type="project" value="UniProtKB-EC"/>
</dbReference>
<dbReference type="eggNOG" id="COG0210">
    <property type="taxonomic scope" value="Bacteria"/>
</dbReference>
<keyword evidence="3 11" id="KW-0378">Hydrolase</keyword>
<keyword evidence="5 11" id="KW-0067">ATP-binding</keyword>
<dbReference type="InterPro" id="IPR014017">
    <property type="entry name" value="DNA_helicase_UvrD-like_C"/>
</dbReference>
<keyword evidence="4 11" id="KW-0347">Helicase</keyword>
<dbReference type="InterPro" id="IPR014016">
    <property type="entry name" value="UvrD-like_ATP-bd"/>
</dbReference>
<dbReference type="HOGENOM" id="CLU_004585_6_1_9"/>
<dbReference type="InterPro" id="IPR000212">
    <property type="entry name" value="DNA_helicase_UvrD/REP"/>
</dbReference>
<evidence type="ECO:0000256" key="6">
    <source>
        <dbReference type="ARBA" id="ARBA00023125"/>
    </source>
</evidence>
<dbReference type="InterPro" id="IPR027417">
    <property type="entry name" value="P-loop_NTPase"/>
</dbReference>
<keyword evidence="6" id="KW-0238">DNA-binding</keyword>
<keyword evidence="2 11" id="KW-0547">Nucleotide-binding</keyword>
<reference evidence="13 14" key="1">
    <citation type="journal article" date="2004" name="Nucleic Acids Res.">
        <title>Genome sequence of Symbiobacterium thermophilum, an uncultivable bacterium that depends on microbial commensalism.</title>
        <authorList>
            <person name="Ueda K."/>
            <person name="Yamashita A."/>
            <person name="Ishikawa J."/>
            <person name="Shimada M."/>
            <person name="Watsuji T."/>
            <person name="Morimura K."/>
            <person name="Ikeda H."/>
            <person name="Hattori M."/>
            <person name="Beppu T."/>
        </authorList>
    </citation>
    <scope>NUCLEOTIDE SEQUENCE [LARGE SCALE GENOMIC DNA]</scope>
    <source>
        <strain evidence="14">T / IAM 14863</strain>
    </source>
</reference>
<evidence type="ECO:0000256" key="11">
    <source>
        <dbReference type="PROSITE-ProRule" id="PRU00560"/>
    </source>
</evidence>
<evidence type="ECO:0000256" key="4">
    <source>
        <dbReference type="ARBA" id="ARBA00022806"/>
    </source>
</evidence>
<dbReference type="InterPro" id="IPR013986">
    <property type="entry name" value="DExx_box_DNA_helicase_dom_sf"/>
</dbReference>
<evidence type="ECO:0000256" key="1">
    <source>
        <dbReference type="ARBA" id="ARBA00009922"/>
    </source>
</evidence>
<dbReference type="Gene3D" id="1.10.10.160">
    <property type="match status" value="1"/>
</dbReference>
<name>Q67PV1_SYMTH</name>
<proteinExistence type="inferred from homology"/>
<dbReference type="Gene3D" id="3.40.50.300">
    <property type="entry name" value="P-loop containing nucleotide triphosphate hydrolases"/>
    <property type="match status" value="3"/>
</dbReference>
<keyword evidence="14" id="KW-1185">Reference proteome</keyword>
<dbReference type="SUPFAM" id="SSF52540">
    <property type="entry name" value="P-loop containing nucleoside triphosphate hydrolases"/>
    <property type="match status" value="1"/>
</dbReference>
<dbReference type="EMBL" id="AP006840">
    <property type="protein sequence ID" value="BAD40292.1"/>
    <property type="molecule type" value="Genomic_DNA"/>
</dbReference>
<comment type="catalytic activity">
    <reaction evidence="8">
        <text>Couples ATP hydrolysis with the unwinding of duplex DNA by translocating in the 3'-5' direction.</text>
        <dbReference type="EC" id="5.6.2.4"/>
    </reaction>
</comment>
<dbReference type="RefSeq" id="WP_011195438.1">
    <property type="nucleotide sequence ID" value="NC_006177.1"/>
</dbReference>
<evidence type="ECO:0000256" key="5">
    <source>
        <dbReference type="ARBA" id="ARBA00022840"/>
    </source>
</evidence>
<dbReference type="Pfam" id="PF00580">
    <property type="entry name" value="UvrD-helicase"/>
    <property type="match status" value="1"/>
</dbReference>
<dbReference type="PROSITE" id="PS51198">
    <property type="entry name" value="UVRD_HELICASE_ATP_BIND"/>
    <property type="match status" value="1"/>
</dbReference>
<evidence type="ECO:0000313" key="14">
    <source>
        <dbReference type="Proteomes" id="UP000000417"/>
    </source>
</evidence>
<dbReference type="GO" id="GO:0005524">
    <property type="term" value="F:ATP binding"/>
    <property type="evidence" value="ECO:0007669"/>
    <property type="project" value="UniProtKB-UniRule"/>
</dbReference>